<evidence type="ECO:0000256" key="1">
    <source>
        <dbReference type="SAM" id="MobiDB-lite"/>
    </source>
</evidence>
<protein>
    <submittedName>
        <fullName evidence="2">Uncharacterized protein</fullName>
    </submittedName>
</protein>
<proteinExistence type="predicted"/>
<accession>A0ABR0E626</accession>
<evidence type="ECO:0000313" key="3">
    <source>
        <dbReference type="Proteomes" id="UP001305779"/>
    </source>
</evidence>
<dbReference type="EMBL" id="JAXOVC010000009">
    <property type="protein sequence ID" value="KAK4496893.1"/>
    <property type="molecule type" value="Genomic_DNA"/>
</dbReference>
<comment type="caution">
    <text evidence="2">The sequence shown here is derived from an EMBL/GenBank/DDBJ whole genome shotgun (WGS) entry which is preliminary data.</text>
</comment>
<sequence length="119" mass="12507">MSNQRPPLAAVNPPLHEGFGPGGGFRPDPMLPALAGQQKGGGRLGGSKVVNSPGHGNRPKQEQPPGSPPNVSKSLVERVQKSFDLGTAVVARRPAAAKSNRLVLDMRVAKAVDKYKILE</sequence>
<gene>
    <name evidence="2" type="ORF">PRZ48_011342</name>
</gene>
<feature type="region of interest" description="Disordered" evidence="1">
    <location>
        <begin position="1"/>
        <end position="73"/>
    </location>
</feature>
<dbReference type="Proteomes" id="UP001305779">
    <property type="component" value="Unassembled WGS sequence"/>
</dbReference>
<keyword evidence="3" id="KW-1185">Reference proteome</keyword>
<organism evidence="2 3">
    <name type="scientific">Zasmidium cellare</name>
    <name type="common">Wine cellar mold</name>
    <name type="synonym">Racodium cellare</name>
    <dbReference type="NCBI Taxonomy" id="395010"/>
    <lineage>
        <taxon>Eukaryota</taxon>
        <taxon>Fungi</taxon>
        <taxon>Dikarya</taxon>
        <taxon>Ascomycota</taxon>
        <taxon>Pezizomycotina</taxon>
        <taxon>Dothideomycetes</taxon>
        <taxon>Dothideomycetidae</taxon>
        <taxon>Mycosphaerellales</taxon>
        <taxon>Mycosphaerellaceae</taxon>
        <taxon>Zasmidium</taxon>
    </lineage>
</organism>
<name>A0ABR0E626_ZASCE</name>
<reference evidence="2 3" key="1">
    <citation type="journal article" date="2023" name="G3 (Bethesda)">
        <title>A chromosome-level genome assembly of Zasmidium syzygii isolated from banana leaves.</title>
        <authorList>
            <person name="van Westerhoven A.C."/>
            <person name="Mehrabi R."/>
            <person name="Talebi R."/>
            <person name="Steentjes M.B.F."/>
            <person name="Corcolon B."/>
            <person name="Chong P.A."/>
            <person name="Kema G.H.J."/>
            <person name="Seidl M.F."/>
        </authorList>
    </citation>
    <scope>NUCLEOTIDE SEQUENCE [LARGE SCALE GENOMIC DNA]</scope>
    <source>
        <strain evidence="2 3">P124</strain>
    </source>
</reference>
<evidence type="ECO:0000313" key="2">
    <source>
        <dbReference type="EMBL" id="KAK4496893.1"/>
    </source>
</evidence>